<evidence type="ECO:0000313" key="5">
    <source>
        <dbReference type="EMBL" id="AMQ57183.1"/>
    </source>
</evidence>
<dbReference type="InterPro" id="IPR002123">
    <property type="entry name" value="Plipid/glycerol_acylTrfase"/>
</dbReference>
<evidence type="ECO:0000313" key="6">
    <source>
        <dbReference type="Proteomes" id="UP000073816"/>
    </source>
</evidence>
<dbReference type="AlphaFoldDB" id="A0A142EPX8"/>
<keyword evidence="6" id="KW-1185">Reference proteome</keyword>
<dbReference type="EMBL" id="CP012836">
    <property type="protein sequence ID" value="AMQ57183.1"/>
    <property type="molecule type" value="Genomic_DNA"/>
</dbReference>
<dbReference type="GO" id="GO:0003841">
    <property type="term" value="F:1-acylglycerol-3-phosphate O-acyltransferase activity"/>
    <property type="evidence" value="ECO:0007669"/>
    <property type="project" value="TreeGrafter"/>
</dbReference>
<dbReference type="OrthoDB" id="9796839at2"/>
<keyword evidence="3 5" id="KW-0012">Acyltransferase</keyword>
<proteinExistence type="predicted"/>
<dbReference type="SMART" id="SM00563">
    <property type="entry name" value="PlsC"/>
    <property type="match status" value="1"/>
</dbReference>
<dbReference type="Pfam" id="PF01553">
    <property type="entry name" value="Acyltransferase"/>
    <property type="match status" value="1"/>
</dbReference>
<reference evidence="6" key="1">
    <citation type="submission" date="2015-09" db="EMBL/GenBank/DDBJ databases">
        <title>Complete sequence of Algoriphagus sp. M8-2.</title>
        <authorList>
            <person name="Shintani M."/>
        </authorList>
    </citation>
    <scope>NUCLEOTIDE SEQUENCE [LARGE SCALE GENOMIC DNA]</scope>
    <source>
        <strain evidence="6">M8-2</strain>
    </source>
</reference>
<accession>A0A142EPX8</accession>
<evidence type="ECO:0000256" key="2">
    <source>
        <dbReference type="ARBA" id="ARBA00022679"/>
    </source>
</evidence>
<dbReference type="RefSeq" id="WP_067547948.1">
    <property type="nucleotide sequence ID" value="NZ_CP012836.1"/>
</dbReference>
<dbReference type="PANTHER" id="PTHR10434">
    <property type="entry name" value="1-ACYL-SN-GLYCEROL-3-PHOSPHATE ACYLTRANSFERASE"/>
    <property type="match status" value="1"/>
</dbReference>
<comment type="pathway">
    <text evidence="1">Lipid metabolism.</text>
</comment>
<protein>
    <submittedName>
        <fullName evidence="5">Glycerol acyltransferase</fullName>
    </submittedName>
</protein>
<dbReference type="GO" id="GO:0006654">
    <property type="term" value="P:phosphatidic acid biosynthetic process"/>
    <property type="evidence" value="ECO:0007669"/>
    <property type="project" value="TreeGrafter"/>
</dbReference>
<organism evidence="5 6">
    <name type="scientific">Algoriphagus sanaruensis</name>
    <dbReference type="NCBI Taxonomy" id="1727163"/>
    <lineage>
        <taxon>Bacteria</taxon>
        <taxon>Pseudomonadati</taxon>
        <taxon>Bacteroidota</taxon>
        <taxon>Cytophagia</taxon>
        <taxon>Cytophagales</taxon>
        <taxon>Cyclobacteriaceae</taxon>
        <taxon>Algoriphagus</taxon>
    </lineage>
</organism>
<evidence type="ECO:0000256" key="1">
    <source>
        <dbReference type="ARBA" id="ARBA00005189"/>
    </source>
</evidence>
<dbReference type="Proteomes" id="UP000073816">
    <property type="component" value="Chromosome"/>
</dbReference>
<reference evidence="5 6" key="2">
    <citation type="journal article" date="2016" name="Genome Announc.">
        <title>Complete Genome Sequence of Algoriphagus sp. Strain M8-2, Isolated from a Brackish Lake.</title>
        <authorList>
            <person name="Muraguchi Y."/>
            <person name="Kushimoto K."/>
            <person name="Ohtsubo Y."/>
            <person name="Suzuki T."/>
            <person name="Dohra H."/>
            <person name="Kimbara K."/>
            <person name="Shintani M."/>
        </authorList>
    </citation>
    <scope>NUCLEOTIDE SEQUENCE [LARGE SCALE GENOMIC DNA]</scope>
    <source>
        <strain evidence="5 6">M8-2</strain>
    </source>
</reference>
<keyword evidence="2 5" id="KW-0808">Transferase</keyword>
<gene>
    <name evidence="5" type="ORF">AO498_12105</name>
</gene>
<dbReference type="KEGG" id="alm:AO498_12105"/>
<evidence type="ECO:0000256" key="3">
    <source>
        <dbReference type="ARBA" id="ARBA00023315"/>
    </source>
</evidence>
<dbReference type="SUPFAM" id="SSF69593">
    <property type="entry name" value="Glycerol-3-phosphate (1)-acyltransferase"/>
    <property type="match status" value="1"/>
</dbReference>
<dbReference type="PANTHER" id="PTHR10434:SF9">
    <property type="entry name" value="PHOSPHOLIPID_GLYCEROL ACYLTRANSFERASE DOMAIN-CONTAINING PROTEIN"/>
    <property type="match status" value="1"/>
</dbReference>
<evidence type="ECO:0000259" key="4">
    <source>
        <dbReference type="SMART" id="SM00563"/>
    </source>
</evidence>
<sequence length="186" mass="20788">MMKLFSRFIFWISGWSLNANWPKGLKKAVLIAIPHTSNWDILYARAAFYLMDIPVRFTIKKEVMIGPLGWLLSGLGAIPIDRKRIPGGRKQTYTEAMTQMLAEADELVVMVTPEGTRSAVKKWKSGFYHTALGANVPVVIGYLDYKKKEAGIGPVIYPNGDMDGQIEEMKAFGRTVTGKHPEKGII</sequence>
<name>A0A142EPX8_9BACT</name>
<dbReference type="PATRIC" id="fig|1727163.4.peg.2530"/>
<dbReference type="STRING" id="1727163.AO498_12105"/>
<feature type="domain" description="Phospholipid/glycerol acyltransferase" evidence="4">
    <location>
        <begin position="29"/>
        <end position="143"/>
    </location>
</feature>